<evidence type="ECO:0000256" key="5">
    <source>
        <dbReference type="PROSITE-ProRule" id="PRU00094"/>
    </source>
</evidence>
<gene>
    <name evidence="9" type="ordered locus">Ecym_4345</name>
</gene>
<dbReference type="HOGENOM" id="CLU_023062_3_1_1"/>
<dbReference type="RefSeq" id="XP_003646223.1">
    <property type="nucleotide sequence ID" value="XM_003646175.1"/>
</dbReference>
<evidence type="ECO:0000256" key="4">
    <source>
        <dbReference type="ARBA" id="ARBA00022833"/>
    </source>
</evidence>
<feature type="domain" description="GATA-type" evidence="7">
    <location>
        <begin position="16"/>
        <end position="56"/>
    </location>
</feature>
<dbReference type="Proteomes" id="UP000006790">
    <property type="component" value="Chromosome 4"/>
</dbReference>
<keyword evidence="1" id="KW-0343">GTPase activation</keyword>
<sequence>MTSVEIRRVLQQLLRDPENQVCADCKSSTHPRWSSWSLGVFVCIKCAGFHRSLGTHISKVKSVDLDTWKEEHLQQLVKFGNNRNANAIYEASLDGNGVGYVPDASKIGQFIKTKYELKKWYGKDVGKGSSCSSSRGKELLQDFDQPPQENNADSVHSTPSSHCSSMNIRTSPAASTGAAVSTQSGHGGAYDLNSRPNLKKSILSLYSRPKQSPSFDLSTSSISSLQNGTAAAHVNVNNSSSLSLEDNELFKNVWT</sequence>
<evidence type="ECO:0000313" key="10">
    <source>
        <dbReference type="Proteomes" id="UP000006790"/>
    </source>
</evidence>
<dbReference type="InterPro" id="IPR001164">
    <property type="entry name" value="ArfGAP_dom"/>
</dbReference>
<feature type="domain" description="Arf-GAP" evidence="8">
    <location>
        <begin position="7"/>
        <end position="120"/>
    </location>
</feature>
<dbReference type="PANTHER" id="PTHR45705">
    <property type="entry name" value="FI20236P1"/>
    <property type="match status" value="1"/>
</dbReference>
<dbReference type="SMART" id="SM00105">
    <property type="entry name" value="ArfGap"/>
    <property type="match status" value="1"/>
</dbReference>
<evidence type="ECO:0000256" key="2">
    <source>
        <dbReference type="ARBA" id="ARBA00022723"/>
    </source>
</evidence>
<evidence type="ECO:0000259" key="7">
    <source>
        <dbReference type="PROSITE" id="PS50114"/>
    </source>
</evidence>
<reference evidence="10" key="1">
    <citation type="journal article" date="2012" name="G3 (Bethesda)">
        <title>Pichia sorbitophila, an interspecies yeast hybrid reveals early steps of genome resolution following polyploidization.</title>
        <authorList>
            <person name="Leh Louis V."/>
            <person name="Despons L."/>
            <person name="Friedrich A."/>
            <person name="Martin T."/>
            <person name="Durrens P."/>
            <person name="Casaregola S."/>
            <person name="Neuveglise C."/>
            <person name="Fairhead C."/>
            <person name="Marck C."/>
            <person name="Cruz J.A."/>
            <person name="Straub M.L."/>
            <person name="Kugler V."/>
            <person name="Sacerdot C."/>
            <person name="Uzunov Z."/>
            <person name="Thierry A."/>
            <person name="Weiss S."/>
            <person name="Bleykasten C."/>
            <person name="De Montigny J."/>
            <person name="Jacques N."/>
            <person name="Jung P."/>
            <person name="Lemaire M."/>
            <person name="Mallet S."/>
            <person name="Morel G."/>
            <person name="Richard G.F."/>
            <person name="Sarkar A."/>
            <person name="Savel G."/>
            <person name="Schacherer J."/>
            <person name="Seret M.L."/>
            <person name="Talla E."/>
            <person name="Samson G."/>
            <person name="Jubin C."/>
            <person name="Poulain J."/>
            <person name="Vacherie B."/>
            <person name="Barbe V."/>
            <person name="Pelletier E."/>
            <person name="Sherman D.J."/>
            <person name="Westhof E."/>
            <person name="Weissenbach J."/>
            <person name="Baret P.V."/>
            <person name="Wincker P."/>
            <person name="Gaillardin C."/>
            <person name="Dujon B."/>
            <person name="Souciet J.L."/>
        </authorList>
    </citation>
    <scope>NUCLEOTIDE SEQUENCE [LARGE SCALE GENOMIC DNA]</scope>
    <source>
        <strain evidence="10">CBS 270.75 / DBVPG 7215 / KCTC 17166 / NRRL Y-17582</strain>
    </source>
</reference>
<keyword evidence="3 5" id="KW-0863">Zinc-finger</keyword>
<accession>G8JTQ3</accession>
<dbReference type="PANTHER" id="PTHR45705:SF1">
    <property type="entry name" value="FI20236P1"/>
    <property type="match status" value="1"/>
</dbReference>
<dbReference type="InterPro" id="IPR051718">
    <property type="entry name" value="ARF_GTPase-activating"/>
</dbReference>
<dbReference type="InterPro" id="IPR037278">
    <property type="entry name" value="ARFGAP/RecO"/>
</dbReference>
<dbReference type="InParanoid" id="G8JTQ3"/>
<feature type="region of interest" description="Disordered" evidence="6">
    <location>
        <begin position="124"/>
        <end position="193"/>
    </location>
</feature>
<evidence type="ECO:0008006" key="11">
    <source>
        <dbReference type="Google" id="ProtNLM"/>
    </source>
</evidence>
<dbReference type="InterPro" id="IPR038508">
    <property type="entry name" value="ArfGAP_dom_sf"/>
</dbReference>
<dbReference type="InterPro" id="IPR000679">
    <property type="entry name" value="Znf_GATA"/>
</dbReference>
<keyword evidence="2" id="KW-0479">Metal-binding</keyword>
<dbReference type="GO" id="GO:0006888">
    <property type="term" value="P:endoplasmic reticulum to Golgi vesicle-mediated transport"/>
    <property type="evidence" value="ECO:0007669"/>
    <property type="project" value="EnsemblFungi"/>
</dbReference>
<keyword evidence="4" id="KW-0862">Zinc</keyword>
<dbReference type="GO" id="GO:0006355">
    <property type="term" value="P:regulation of DNA-templated transcription"/>
    <property type="evidence" value="ECO:0007669"/>
    <property type="project" value="InterPro"/>
</dbReference>
<dbReference type="AlphaFoldDB" id="G8JTQ3"/>
<keyword evidence="10" id="KW-1185">Reference proteome</keyword>
<dbReference type="GO" id="GO:0000138">
    <property type="term" value="C:Golgi trans cisterna"/>
    <property type="evidence" value="ECO:0007669"/>
    <property type="project" value="EnsemblFungi"/>
</dbReference>
<dbReference type="GO" id="GO:0043565">
    <property type="term" value="F:sequence-specific DNA binding"/>
    <property type="evidence" value="ECO:0007669"/>
    <property type="project" value="InterPro"/>
</dbReference>
<dbReference type="GeneID" id="11470041"/>
<dbReference type="eggNOG" id="KOG0703">
    <property type="taxonomic scope" value="Eukaryota"/>
</dbReference>
<evidence type="ECO:0000259" key="8">
    <source>
        <dbReference type="PROSITE" id="PS50115"/>
    </source>
</evidence>
<dbReference type="Gene3D" id="1.10.220.150">
    <property type="entry name" value="Arf GTPase activating protein"/>
    <property type="match status" value="1"/>
</dbReference>
<evidence type="ECO:0000256" key="3">
    <source>
        <dbReference type="ARBA" id="ARBA00022771"/>
    </source>
</evidence>
<name>G8JTQ3_ERECY</name>
<evidence type="ECO:0000313" key="9">
    <source>
        <dbReference type="EMBL" id="AET39406.1"/>
    </source>
</evidence>
<organism evidence="9 10">
    <name type="scientific">Eremothecium cymbalariae (strain CBS 270.75 / DBVPG 7215 / KCTC 17166 / NRRL Y-17582)</name>
    <name type="common">Yeast</name>
    <dbReference type="NCBI Taxonomy" id="931890"/>
    <lineage>
        <taxon>Eukaryota</taxon>
        <taxon>Fungi</taxon>
        <taxon>Dikarya</taxon>
        <taxon>Ascomycota</taxon>
        <taxon>Saccharomycotina</taxon>
        <taxon>Saccharomycetes</taxon>
        <taxon>Saccharomycetales</taxon>
        <taxon>Saccharomycetaceae</taxon>
        <taxon>Eremothecium</taxon>
    </lineage>
</organism>
<dbReference type="OrthoDB" id="10266696at2759"/>
<dbReference type="GO" id="GO:0005096">
    <property type="term" value="F:GTPase activator activity"/>
    <property type="evidence" value="ECO:0007669"/>
    <property type="project" value="UniProtKB-KW"/>
</dbReference>
<evidence type="ECO:0000256" key="1">
    <source>
        <dbReference type="ARBA" id="ARBA00022468"/>
    </source>
</evidence>
<dbReference type="FunCoup" id="G8JTQ3">
    <property type="interactions" value="168"/>
</dbReference>
<protein>
    <recommendedName>
        <fullName evidence="11">Arf-GAP domain-containing protein</fullName>
    </recommendedName>
</protein>
<feature type="compositionally biased region" description="Low complexity" evidence="6">
    <location>
        <begin position="154"/>
        <end position="165"/>
    </location>
</feature>
<dbReference type="Pfam" id="PF01412">
    <property type="entry name" value="ArfGap"/>
    <property type="match status" value="1"/>
</dbReference>
<proteinExistence type="predicted"/>
<dbReference type="GO" id="GO:0006891">
    <property type="term" value="P:intra-Golgi vesicle-mediated transport"/>
    <property type="evidence" value="ECO:0007669"/>
    <property type="project" value="EnsemblFungi"/>
</dbReference>
<dbReference type="STRING" id="931890.G8JTQ3"/>
<dbReference type="GO" id="GO:0008270">
    <property type="term" value="F:zinc ion binding"/>
    <property type="evidence" value="ECO:0007669"/>
    <property type="project" value="UniProtKB-KW"/>
</dbReference>
<dbReference type="PRINTS" id="PR00405">
    <property type="entry name" value="REVINTRACTNG"/>
</dbReference>
<dbReference type="SUPFAM" id="SSF57863">
    <property type="entry name" value="ArfGap/RecO-like zinc finger"/>
    <property type="match status" value="1"/>
</dbReference>
<dbReference type="EMBL" id="CP002500">
    <property type="protein sequence ID" value="AET39406.1"/>
    <property type="molecule type" value="Genomic_DNA"/>
</dbReference>
<dbReference type="PROSITE" id="PS50114">
    <property type="entry name" value="GATA_ZN_FINGER_2"/>
    <property type="match status" value="1"/>
</dbReference>
<evidence type="ECO:0000256" key="6">
    <source>
        <dbReference type="SAM" id="MobiDB-lite"/>
    </source>
</evidence>
<dbReference type="FunFam" id="1.10.220.150:FF:000009">
    <property type="entry name" value="stromal membrane-associated protein 1 isoform X1"/>
    <property type="match status" value="1"/>
</dbReference>
<dbReference type="KEGG" id="erc:Ecym_4345"/>
<feature type="compositionally biased region" description="Polar residues" evidence="6">
    <location>
        <begin position="166"/>
        <end position="184"/>
    </location>
</feature>
<dbReference type="PROSITE" id="PS50115">
    <property type="entry name" value="ARFGAP"/>
    <property type="match status" value="1"/>
</dbReference>
<dbReference type="OMA" id="YEYKKWI"/>